<dbReference type="EMBL" id="JBHLUH010000103">
    <property type="protein sequence ID" value="MFC0534123.1"/>
    <property type="molecule type" value="Genomic_DNA"/>
</dbReference>
<dbReference type="RefSeq" id="WP_377262558.1">
    <property type="nucleotide sequence ID" value="NZ_JBHLUH010000103.1"/>
</dbReference>
<protein>
    <submittedName>
        <fullName evidence="1">Uncharacterized protein</fullName>
    </submittedName>
</protein>
<keyword evidence="2" id="KW-1185">Reference proteome</keyword>
<accession>A0ABV6MIC7</accession>
<organism evidence="1 2">
    <name type="scientific">Phytohabitans kaempferiae</name>
    <dbReference type="NCBI Taxonomy" id="1620943"/>
    <lineage>
        <taxon>Bacteria</taxon>
        <taxon>Bacillati</taxon>
        <taxon>Actinomycetota</taxon>
        <taxon>Actinomycetes</taxon>
        <taxon>Micromonosporales</taxon>
        <taxon>Micromonosporaceae</taxon>
    </lineage>
</organism>
<evidence type="ECO:0000313" key="2">
    <source>
        <dbReference type="Proteomes" id="UP001589867"/>
    </source>
</evidence>
<proteinExistence type="predicted"/>
<evidence type="ECO:0000313" key="1">
    <source>
        <dbReference type="EMBL" id="MFC0534123.1"/>
    </source>
</evidence>
<gene>
    <name evidence="1" type="ORF">ACFFIA_41700</name>
</gene>
<reference evidence="1 2" key="1">
    <citation type="submission" date="2024-09" db="EMBL/GenBank/DDBJ databases">
        <authorList>
            <person name="Sun Q."/>
            <person name="Mori K."/>
        </authorList>
    </citation>
    <scope>NUCLEOTIDE SEQUENCE [LARGE SCALE GENOMIC DNA]</scope>
    <source>
        <strain evidence="1 2">TBRC 3947</strain>
    </source>
</reference>
<comment type="caution">
    <text evidence="1">The sequence shown here is derived from an EMBL/GenBank/DDBJ whole genome shotgun (WGS) entry which is preliminary data.</text>
</comment>
<sequence length="61" mass="6301">MEYHVVHAFNIDEVCVRAKVPGNVTSAVVPSGAMPNQVWVAAYDASSTASRGGPRSGTALA</sequence>
<dbReference type="Proteomes" id="UP001589867">
    <property type="component" value="Unassembled WGS sequence"/>
</dbReference>
<name>A0ABV6MIC7_9ACTN</name>